<evidence type="ECO:0008006" key="4">
    <source>
        <dbReference type="Google" id="ProtNLM"/>
    </source>
</evidence>
<dbReference type="AlphaFoldDB" id="A0A061IUW4"/>
<dbReference type="EMBL" id="AUPL01006696">
    <property type="protein sequence ID" value="ESL05646.1"/>
    <property type="molecule type" value="Genomic_DNA"/>
</dbReference>
<keyword evidence="3" id="KW-1185">Reference proteome</keyword>
<organism evidence="2 3">
    <name type="scientific">Trypanosoma rangeli SC58</name>
    <dbReference type="NCBI Taxonomy" id="429131"/>
    <lineage>
        <taxon>Eukaryota</taxon>
        <taxon>Discoba</taxon>
        <taxon>Euglenozoa</taxon>
        <taxon>Kinetoplastea</taxon>
        <taxon>Metakinetoplastina</taxon>
        <taxon>Trypanosomatida</taxon>
        <taxon>Trypanosomatidae</taxon>
        <taxon>Trypanosoma</taxon>
        <taxon>Herpetosoma</taxon>
    </lineage>
</organism>
<name>A0A061IUW4_TRYRA</name>
<feature type="compositionally biased region" description="Polar residues" evidence="1">
    <location>
        <begin position="449"/>
        <end position="469"/>
    </location>
</feature>
<feature type="region of interest" description="Disordered" evidence="1">
    <location>
        <begin position="99"/>
        <end position="135"/>
    </location>
</feature>
<gene>
    <name evidence="2" type="ORF">TRSC58_06696</name>
</gene>
<protein>
    <recommendedName>
        <fullName evidence="4">C3H1-type domain-containing protein</fullName>
    </recommendedName>
</protein>
<evidence type="ECO:0000313" key="2">
    <source>
        <dbReference type="EMBL" id="ESL05646.1"/>
    </source>
</evidence>
<evidence type="ECO:0000256" key="1">
    <source>
        <dbReference type="SAM" id="MobiDB-lite"/>
    </source>
</evidence>
<comment type="caution">
    <text evidence="2">The sequence shown here is derived from an EMBL/GenBank/DDBJ whole genome shotgun (WGS) entry which is preliminary data.</text>
</comment>
<feature type="region of interest" description="Disordered" evidence="1">
    <location>
        <begin position="448"/>
        <end position="470"/>
    </location>
</feature>
<feature type="region of interest" description="Disordered" evidence="1">
    <location>
        <begin position="156"/>
        <end position="180"/>
    </location>
</feature>
<feature type="region of interest" description="Disordered" evidence="1">
    <location>
        <begin position="398"/>
        <end position="419"/>
    </location>
</feature>
<reference evidence="2 3" key="1">
    <citation type="submission" date="2013-07" db="EMBL/GenBank/DDBJ databases">
        <authorList>
            <person name="Stoco P.H."/>
            <person name="Wagner G."/>
            <person name="Gerber A."/>
            <person name="Zaha A."/>
            <person name="Thompson C."/>
            <person name="Bartholomeu D.C."/>
            <person name="Luckemeyer D.D."/>
            <person name="Bahia D."/>
            <person name="Loreto E."/>
            <person name="Prestes E.B."/>
            <person name="Lima F.M."/>
            <person name="Rodrigues-Luiz G."/>
            <person name="Vallejo G.A."/>
            <person name="Filho J.F."/>
            <person name="Monteiro K.M."/>
            <person name="Tyler K.M."/>
            <person name="de Almeida L.G."/>
            <person name="Ortiz M.F."/>
            <person name="Siervo M.A."/>
            <person name="de Moraes M.H."/>
            <person name="Cunha O.L."/>
            <person name="Mendonca-Neto R."/>
            <person name="Silva R."/>
            <person name="Teixeira S.M."/>
            <person name="Murta S.M."/>
            <person name="Sincero T.C."/>
            <person name="Mendes T.A."/>
            <person name="Urmenyi T.P."/>
            <person name="Silva V.G."/>
            <person name="da Rocha W.D."/>
            <person name="Andersson B."/>
            <person name="Romanha A.J."/>
            <person name="Steindel M."/>
            <person name="de Vasconcelos A.T."/>
            <person name="Grisard E.C."/>
        </authorList>
    </citation>
    <scope>NUCLEOTIDE SEQUENCE [LARGE SCALE GENOMIC DNA]</scope>
    <source>
        <strain evidence="2 3">SC58</strain>
    </source>
</reference>
<feature type="region of interest" description="Disordered" evidence="1">
    <location>
        <begin position="200"/>
        <end position="255"/>
    </location>
</feature>
<feature type="compositionally biased region" description="Polar residues" evidence="1">
    <location>
        <begin position="400"/>
        <end position="419"/>
    </location>
</feature>
<feature type="compositionally biased region" description="Low complexity" evidence="1">
    <location>
        <begin position="206"/>
        <end position="231"/>
    </location>
</feature>
<dbReference type="VEuPathDB" id="TriTrypDB:TRSC58_06696"/>
<proteinExistence type="predicted"/>
<evidence type="ECO:0000313" key="3">
    <source>
        <dbReference type="Proteomes" id="UP000031737"/>
    </source>
</evidence>
<sequence length="517" mass="54082">MGRGKGRAKGIDVTKHFFQASGPSDRILVQISPSQTVYVTEEDLSPTQGSEAAFALKREGRMENPIKLCASWRQGTCLSRAACSSAHVVAYFNHPATSMGGGHNGATTPGSALRRQHDDGNHTAAQQHQTHHQHNFHAGTTVGECTRVVEHKSPAATTHSTLIPAPRSQQANRQASSLAAASATVNSPGAAMAWGRNVAVNGNQHGGYPSQRQQQQQQHPRHTYPQQQQQHDVIKQQHSTPQSRGSRGSGGGHRAQEDINWVLSNRAIGGMLLDAASTQHSGKTDGGRVGISTMAGFSSSSNNNNLSKADGTSFTPSDSLSGTVGDESWVALMLGQSSVNSTIWNDGFAGIWDVAPSAGATTTSRAEATTLEAGEPPLLMTHDLNTMAAGSTHGELWGSLSGSNAESAASTSKPAGTSFRSEALKSQLLRELVGAESDSTEPTAAETLVKNSTNQKITAPSTPLTETKNSSGLLHLLGGDDGDAGFFGHAGSSGCLASAPSRNVHTIQHLMSLLTTE</sequence>
<dbReference type="OrthoDB" id="251319at2759"/>
<dbReference type="Proteomes" id="UP000031737">
    <property type="component" value="Unassembled WGS sequence"/>
</dbReference>
<accession>A0A061IUW4</accession>